<dbReference type="Proteomes" id="UP000183915">
    <property type="component" value="Unassembled WGS sequence"/>
</dbReference>
<dbReference type="SUPFAM" id="SSF89372">
    <property type="entry name" value="Fucose-specific lectin"/>
    <property type="match status" value="1"/>
</dbReference>
<comment type="caution">
    <text evidence="2">The sequence shown here is derived from an EMBL/GenBank/DDBJ whole genome shotgun (WGS) entry which is preliminary data.</text>
</comment>
<protein>
    <recommendedName>
        <fullName evidence="4">Exo-alpha-sialidase</fullName>
    </recommendedName>
</protein>
<evidence type="ECO:0000256" key="1">
    <source>
        <dbReference type="SAM" id="SignalP"/>
    </source>
</evidence>
<reference evidence="2 3" key="1">
    <citation type="submission" date="2016-10" db="EMBL/GenBank/DDBJ databases">
        <authorList>
            <person name="Varghese N."/>
            <person name="Submissions S."/>
        </authorList>
    </citation>
    <scope>NUCLEOTIDE SEQUENCE [LARGE SCALE GENOMIC DNA]</scope>
    <source>
        <strain evidence="2 3">BS3780</strain>
    </source>
</reference>
<keyword evidence="3" id="KW-1185">Reference proteome</keyword>
<dbReference type="RefSeq" id="WP_053186464.1">
    <property type="nucleotide sequence ID" value="NZ_FNTT01000002.1"/>
</dbReference>
<accession>A0ABY0Z6A8</accession>
<evidence type="ECO:0000313" key="3">
    <source>
        <dbReference type="Proteomes" id="UP000183915"/>
    </source>
</evidence>
<gene>
    <name evidence="2" type="ORF">SAMN04490188_3526</name>
</gene>
<feature type="chain" id="PRO_5046131382" description="Exo-alpha-sialidase" evidence="1">
    <location>
        <begin position="26"/>
        <end position="852"/>
    </location>
</feature>
<feature type="signal peptide" evidence="1">
    <location>
        <begin position="1"/>
        <end position="25"/>
    </location>
</feature>
<organism evidence="2 3">
    <name type="scientific">Pseudomonas kilonensis</name>
    <dbReference type="NCBI Taxonomy" id="132476"/>
    <lineage>
        <taxon>Bacteria</taxon>
        <taxon>Pseudomonadati</taxon>
        <taxon>Pseudomonadota</taxon>
        <taxon>Gammaproteobacteria</taxon>
        <taxon>Pseudomonadales</taxon>
        <taxon>Pseudomonadaceae</taxon>
        <taxon>Pseudomonas</taxon>
    </lineage>
</organism>
<dbReference type="EMBL" id="FNTT01000002">
    <property type="protein sequence ID" value="SEE35803.1"/>
    <property type="molecule type" value="Genomic_DNA"/>
</dbReference>
<sequence length="852" mass="92638">MSLRTILGRLVLCLCGLFALSSAYAERLITATPLLQGGGIVVDVFDNPAASGGKPSSTSTVPFKSTYTVPVVQSFKGQVYMFWTSRDDQKKIYYSSSVEGKSWSAPKFIPVGSILTDVSATVFKQELVLTFADVQGRLNTISSRDGNGWPPNVSSVPTVHTAASNKPVVYNGQLFILYNENRGKAVYYVTYDGDKWSPEKTAFQEGPETIVNLVPVVYNGDLRVYYTFFNGGLFERTYDRGGNWGVKQGLTGIPDKSPLNSATMVNERLFISSGPNTYYSADSIGPTGSTGSTAGLKWAPYYAYSGRSAYPSGLGVSYAITTSDLTARDPQLPVDLPTGLSHTDYATFAWRSFFALNNTAAAPLPANRGVGNPASSFADSGKVPKSPSPLLWQTFAHRTELFPGMNRNGAGGPTRPFGSDPQYSYIEFPQGAPLASGATYAHYNNLDEATQIGQNAIFFPVNPPHAAKTTEDPTGDYAPSKDSQILFEAKANPVIYEYAQKLTSYPETNIVLPDGAVEVKAAWRKLADIPVENRGRYHTATVVTYQGTDANPTAHNEDYALVALHIIHKTANYPTFIFATFEHEDALTLPDGNSTGLYYIANYNRIDYPTISALKPDGPPVAKFSDGNAIHKVVLPKTDFVASSVNPRIYSGTKGIPKGQAGPITVVQPLTVFNEVAAVNKQVQALMEGSSEFTDSVWKHYRLKGVQAIPSSEQTDPDYYLANIMVESSQPGIQLFRGGNSFPIPEDSVLTNTRDFKNIRVPDYDHGTQSLTMGGCMGCHGIAQSQLKQGFSFLFDAIKPPKVKPHTPNFVEPTGFRNPETVGLPDPHTMVERARKYALGFQNQDVVENTGK</sequence>
<dbReference type="Gene3D" id="2.120.10.70">
    <property type="entry name" value="Fucose-specific lectin"/>
    <property type="match status" value="1"/>
</dbReference>
<evidence type="ECO:0000313" key="2">
    <source>
        <dbReference type="EMBL" id="SEE35803.1"/>
    </source>
</evidence>
<proteinExistence type="predicted"/>
<keyword evidence="1" id="KW-0732">Signal</keyword>
<evidence type="ECO:0008006" key="4">
    <source>
        <dbReference type="Google" id="ProtNLM"/>
    </source>
</evidence>
<name>A0ABY0Z6A8_9PSED</name>